<proteinExistence type="predicted"/>
<accession>A0AAD7ZRB3</accession>
<sequence>THRRYIGLHFNRFSPFGTRQSLMTQGFFTLTSAPSGRDSVENDPHQRRQRTSITADNIVLYGTLLRRISAARIFMILHTVQGAISHLVIVLYSTVAFEIEGMQSTANMLFKLYSIPRDRRAEIREGYTIVNTWSVLLDNLQNSFQSADELKFRKLSARTLCRKMREPLISILFMFKERSIPFLSIDVYRIQTWDGCCTVNFFRLHRLRRLGLSDNEIHRLPPDIQNFENLVELDVSRNDEKMGRFLGYFWNDRSRIYIL</sequence>
<dbReference type="PANTHER" id="PTHR23119:SF44">
    <property type="entry name" value="PROTEIN LAP4"/>
    <property type="match status" value="1"/>
</dbReference>
<name>A0AAD7ZRB3_DIPPU</name>
<dbReference type="GO" id="GO:0098609">
    <property type="term" value="P:cell-cell adhesion"/>
    <property type="evidence" value="ECO:0007669"/>
    <property type="project" value="TreeGrafter"/>
</dbReference>
<dbReference type="GO" id="GO:0098887">
    <property type="term" value="P:neurotransmitter receptor transport, endosome to postsynaptic membrane"/>
    <property type="evidence" value="ECO:0007669"/>
    <property type="project" value="TreeGrafter"/>
</dbReference>
<gene>
    <name evidence="2" type="ORF">L9F63_021229</name>
</gene>
<evidence type="ECO:0000313" key="3">
    <source>
        <dbReference type="Proteomes" id="UP001233999"/>
    </source>
</evidence>
<dbReference type="GO" id="GO:0014069">
    <property type="term" value="C:postsynaptic density"/>
    <property type="evidence" value="ECO:0007669"/>
    <property type="project" value="TreeGrafter"/>
</dbReference>
<dbReference type="EMBL" id="JASPKZ010007411">
    <property type="protein sequence ID" value="KAJ9584423.1"/>
    <property type="molecule type" value="Genomic_DNA"/>
</dbReference>
<dbReference type="GO" id="GO:0098968">
    <property type="term" value="P:neurotransmitter receptor transport postsynaptic membrane to endosome"/>
    <property type="evidence" value="ECO:0007669"/>
    <property type="project" value="TreeGrafter"/>
</dbReference>
<dbReference type="GO" id="GO:0043113">
    <property type="term" value="P:receptor clustering"/>
    <property type="evidence" value="ECO:0007669"/>
    <property type="project" value="TreeGrafter"/>
</dbReference>
<dbReference type="InterPro" id="IPR032675">
    <property type="entry name" value="LRR_dom_sf"/>
</dbReference>
<dbReference type="AlphaFoldDB" id="A0AAD7ZRB3"/>
<dbReference type="GO" id="GO:0005912">
    <property type="term" value="C:adherens junction"/>
    <property type="evidence" value="ECO:0007669"/>
    <property type="project" value="TreeGrafter"/>
</dbReference>
<keyword evidence="3" id="KW-1185">Reference proteome</keyword>
<keyword evidence="1" id="KW-0472">Membrane</keyword>
<reference evidence="2" key="1">
    <citation type="journal article" date="2023" name="IScience">
        <title>Live-bearing cockroach genome reveals convergent evolutionary mechanisms linked to viviparity in insects and beyond.</title>
        <authorList>
            <person name="Fouks B."/>
            <person name="Harrison M.C."/>
            <person name="Mikhailova A.A."/>
            <person name="Marchal E."/>
            <person name="English S."/>
            <person name="Carruthers M."/>
            <person name="Jennings E.C."/>
            <person name="Chiamaka E.L."/>
            <person name="Frigard R.A."/>
            <person name="Pippel M."/>
            <person name="Attardo G.M."/>
            <person name="Benoit J.B."/>
            <person name="Bornberg-Bauer E."/>
            <person name="Tobe S.S."/>
        </authorList>
    </citation>
    <scope>NUCLEOTIDE SEQUENCE</scope>
    <source>
        <strain evidence="2">Stay&amp;Tobe</strain>
    </source>
</reference>
<comment type="caution">
    <text evidence="2">The sequence shown here is derived from an EMBL/GenBank/DDBJ whole genome shotgun (WGS) entry which is preliminary data.</text>
</comment>
<dbReference type="InterPro" id="IPR050614">
    <property type="entry name" value="Synaptic_Scaffolding_LAP-MAGUK"/>
</dbReference>
<reference evidence="2" key="2">
    <citation type="submission" date="2023-05" db="EMBL/GenBank/DDBJ databases">
        <authorList>
            <person name="Fouks B."/>
        </authorList>
    </citation>
    <scope>NUCLEOTIDE SEQUENCE</scope>
    <source>
        <strain evidence="2">Stay&amp;Tobe</strain>
        <tissue evidence="2">Testes</tissue>
    </source>
</reference>
<dbReference type="PANTHER" id="PTHR23119">
    <property type="entry name" value="DISCS LARGE"/>
    <property type="match status" value="1"/>
</dbReference>
<feature type="transmembrane region" description="Helical" evidence="1">
    <location>
        <begin position="73"/>
        <end position="95"/>
    </location>
</feature>
<organism evidence="2 3">
    <name type="scientific">Diploptera punctata</name>
    <name type="common">Pacific beetle cockroach</name>
    <dbReference type="NCBI Taxonomy" id="6984"/>
    <lineage>
        <taxon>Eukaryota</taxon>
        <taxon>Metazoa</taxon>
        <taxon>Ecdysozoa</taxon>
        <taxon>Arthropoda</taxon>
        <taxon>Hexapoda</taxon>
        <taxon>Insecta</taxon>
        <taxon>Pterygota</taxon>
        <taxon>Neoptera</taxon>
        <taxon>Polyneoptera</taxon>
        <taxon>Dictyoptera</taxon>
        <taxon>Blattodea</taxon>
        <taxon>Blaberoidea</taxon>
        <taxon>Blaberidae</taxon>
        <taxon>Diplopterinae</taxon>
        <taxon>Diploptera</taxon>
    </lineage>
</organism>
<evidence type="ECO:0000256" key="1">
    <source>
        <dbReference type="SAM" id="Phobius"/>
    </source>
</evidence>
<keyword evidence="1" id="KW-0812">Transmembrane</keyword>
<dbReference type="Proteomes" id="UP001233999">
    <property type="component" value="Unassembled WGS sequence"/>
</dbReference>
<dbReference type="GO" id="GO:0016323">
    <property type="term" value="C:basolateral plasma membrane"/>
    <property type="evidence" value="ECO:0007669"/>
    <property type="project" value="TreeGrafter"/>
</dbReference>
<feature type="non-terminal residue" evidence="2">
    <location>
        <position position="1"/>
    </location>
</feature>
<protein>
    <submittedName>
        <fullName evidence="2">Uncharacterized protein</fullName>
    </submittedName>
</protein>
<dbReference type="GO" id="GO:0019901">
    <property type="term" value="F:protein kinase binding"/>
    <property type="evidence" value="ECO:0007669"/>
    <property type="project" value="TreeGrafter"/>
</dbReference>
<dbReference type="GO" id="GO:0045211">
    <property type="term" value="C:postsynaptic membrane"/>
    <property type="evidence" value="ECO:0007669"/>
    <property type="project" value="TreeGrafter"/>
</dbReference>
<evidence type="ECO:0000313" key="2">
    <source>
        <dbReference type="EMBL" id="KAJ9584423.1"/>
    </source>
</evidence>
<dbReference type="GO" id="GO:0045197">
    <property type="term" value="P:establishment or maintenance of epithelial cell apical/basal polarity"/>
    <property type="evidence" value="ECO:0007669"/>
    <property type="project" value="TreeGrafter"/>
</dbReference>
<dbReference type="Gene3D" id="3.80.10.10">
    <property type="entry name" value="Ribonuclease Inhibitor"/>
    <property type="match status" value="1"/>
</dbReference>
<feature type="non-terminal residue" evidence="2">
    <location>
        <position position="259"/>
    </location>
</feature>
<keyword evidence="1" id="KW-1133">Transmembrane helix</keyword>
<dbReference type="SUPFAM" id="SSF52058">
    <property type="entry name" value="L domain-like"/>
    <property type="match status" value="1"/>
</dbReference>